<sequence length="72" mass="8175">MQISVSILAEIPEELHDSLKGFLETHPNWDQDRLYAAALSLFLLQNGHTRGDQTPSRVYLDTLFDAPVSRVH</sequence>
<gene>
    <name evidence="1" type="ORF">DCF15_09960</name>
</gene>
<dbReference type="AlphaFoldDB" id="A0A2W4ZAP4"/>
<name>A0A2W4ZAP4_9CYAN</name>
<evidence type="ECO:0008006" key="3">
    <source>
        <dbReference type="Google" id="ProtNLM"/>
    </source>
</evidence>
<evidence type="ECO:0000313" key="1">
    <source>
        <dbReference type="EMBL" id="PZO55751.1"/>
    </source>
</evidence>
<comment type="caution">
    <text evidence="1">The sequence shown here is derived from an EMBL/GenBank/DDBJ whole genome shotgun (WGS) entry which is preliminary data.</text>
</comment>
<reference evidence="2" key="1">
    <citation type="submission" date="2018-04" db="EMBL/GenBank/DDBJ databases">
        <authorList>
            <person name="Cornet L."/>
        </authorList>
    </citation>
    <scope>NUCLEOTIDE SEQUENCE [LARGE SCALE GENOMIC DNA]</scope>
</reference>
<protein>
    <recommendedName>
        <fullName evidence="3">DUF2811 domain-containing protein</fullName>
    </recommendedName>
</protein>
<dbReference type="InterPro" id="IPR021231">
    <property type="entry name" value="DUF2811"/>
</dbReference>
<dbReference type="Proteomes" id="UP000249794">
    <property type="component" value="Unassembled WGS sequence"/>
</dbReference>
<organism evidence="1 2">
    <name type="scientific">Phormidesmis priestleyi</name>
    <dbReference type="NCBI Taxonomy" id="268141"/>
    <lineage>
        <taxon>Bacteria</taxon>
        <taxon>Bacillati</taxon>
        <taxon>Cyanobacteriota</taxon>
        <taxon>Cyanophyceae</taxon>
        <taxon>Leptolyngbyales</taxon>
        <taxon>Leptolyngbyaceae</taxon>
        <taxon>Phormidesmis</taxon>
    </lineage>
</organism>
<proteinExistence type="predicted"/>
<dbReference type="Pfam" id="PF10929">
    <property type="entry name" value="DUF2811"/>
    <property type="match status" value="1"/>
</dbReference>
<accession>A0A2W4ZAP4</accession>
<evidence type="ECO:0000313" key="2">
    <source>
        <dbReference type="Proteomes" id="UP000249794"/>
    </source>
</evidence>
<reference evidence="1 2" key="2">
    <citation type="submission" date="2018-06" db="EMBL/GenBank/DDBJ databases">
        <title>Metagenomic assembly of (sub)arctic Cyanobacteria and their associated microbiome from non-axenic cultures.</title>
        <authorList>
            <person name="Baurain D."/>
        </authorList>
    </citation>
    <scope>NUCLEOTIDE SEQUENCE [LARGE SCALE GENOMIC DNA]</scope>
    <source>
        <strain evidence="1">ULC027bin1</strain>
    </source>
</reference>
<dbReference type="EMBL" id="QBMP01000087">
    <property type="protein sequence ID" value="PZO55751.1"/>
    <property type="molecule type" value="Genomic_DNA"/>
</dbReference>